<comment type="caution">
    <text evidence="1">The sequence shown here is derived from an EMBL/GenBank/DDBJ whole genome shotgun (WGS) entry which is preliminary data.</text>
</comment>
<protein>
    <submittedName>
        <fullName evidence="1">Uncharacterized protein</fullName>
    </submittedName>
</protein>
<evidence type="ECO:0000313" key="2">
    <source>
        <dbReference type="Proteomes" id="UP000283433"/>
    </source>
</evidence>
<keyword evidence="2" id="KW-1185">Reference proteome</keyword>
<dbReference type="AlphaFoldDB" id="A0A419SB14"/>
<name>A0A419SB14_9SPHI</name>
<gene>
    <name evidence="1" type="ORF">BCY91_12865</name>
</gene>
<proteinExistence type="predicted"/>
<organism evidence="1 2">
    <name type="scientific">Pelobium manganitolerans</name>
    <dbReference type="NCBI Taxonomy" id="1842495"/>
    <lineage>
        <taxon>Bacteria</taxon>
        <taxon>Pseudomonadati</taxon>
        <taxon>Bacteroidota</taxon>
        <taxon>Sphingobacteriia</taxon>
        <taxon>Sphingobacteriales</taxon>
        <taxon>Sphingobacteriaceae</taxon>
        <taxon>Pelobium</taxon>
    </lineage>
</organism>
<dbReference type="Proteomes" id="UP000283433">
    <property type="component" value="Unassembled WGS sequence"/>
</dbReference>
<reference evidence="1 2" key="1">
    <citation type="submission" date="2016-07" db="EMBL/GenBank/DDBJ databases">
        <title>Genome of Pelobium manganitolerans.</title>
        <authorList>
            <person name="Wu S."/>
            <person name="Wang G."/>
        </authorList>
    </citation>
    <scope>NUCLEOTIDE SEQUENCE [LARGE SCALE GENOMIC DNA]</scope>
    <source>
        <strain evidence="1 2">YS-25</strain>
    </source>
</reference>
<sequence length="63" mass="7289">MLVFFGSPVFRYSPRAQKKRAVGCRCTRVYLTQASAIKAKISQFFAKELFYKVDKIGFCLNCR</sequence>
<accession>A0A419SB14</accession>
<dbReference type="EMBL" id="MBTA01000002">
    <property type="protein sequence ID" value="RKD19492.1"/>
    <property type="molecule type" value="Genomic_DNA"/>
</dbReference>
<evidence type="ECO:0000313" key="1">
    <source>
        <dbReference type="EMBL" id="RKD19492.1"/>
    </source>
</evidence>